<feature type="compositionally biased region" description="Basic residues" evidence="1">
    <location>
        <begin position="454"/>
        <end position="468"/>
    </location>
</feature>
<comment type="caution">
    <text evidence="2">The sequence shown here is derived from an EMBL/GenBank/DDBJ whole genome shotgun (WGS) entry which is preliminary data.</text>
</comment>
<dbReference type="Proteomes" id="UP000034291">
    <property type="component" value="Unassembled WGS sequence"/>
</dbReference>
<sequence>MYDTAVPLDLSYMNQASLPRHYESDEEEISESETWGQEHTFSPIDSFKLAGTLDFNMITDERSSVNLGESGIERPVVPRLLSPFPSTGKPSRPVSMDTVKRSSCATFVTDSYIFDNDDDMIIELPSPNSTTPLQSPLFLQPTVYVPSEPFTSPINSSSRSSSPSSFYSDNESDIFIAEQVTYVEPTAKPNLILISPVSEQSSPREDTIPQPSLGSFYSLDQAAKSQPLLGETSMNRGRSRYSARPMRGPFQMSLSGLETAGYALSPKDISEPASATAAEMAQSMSLRHRSMTFSRPQTSFAESGPFLGMRSRLQKDQSCRPPSAQSAATFSLFPSTHPFPFARDDHRSRSISYSHSAASSEYSLSSQTSQPVSRTPSPTPYYSNPFHRSRSGSIYSVSSVPAAHAPRPPLPYRGSLIKGSSSLSGYSASSLRSEIENSSAVDPQQRAETEFKSKSRRKKSLKQIRTSHSKAEKSDSSTTKSFVDFMLRGKRKSTIKNF</sequence>
<evidence type="ECO:0000256" key="1">
    <source>
        <dbReference type="SAM" id="MobiDB-lite"/>
    </source>
</evidence>
<dbReference type="STRING" id="308745.A0A0F8UN00"/>
<keyword evidence="3" id="KW-1185">Reference proteome</keyword>
<evidence type="ECO:0000313" key="2">
    <source>
        <dbReference type="EMBL" id="KKK12226.1"/>
    </source>
</evidence>
<dbReference type="EMBL" id="JZBS01004088">
    <property type="protein sequence ID" value="KKK12226.1"/>
    <property type="molecule type" value="Genomic_DNA"/>
</dbReference>
<organism evidence="2 3">
    <name type="scientific">Aspergillus rambellii</name>
    <dbReference type="NCBI Taxonomy" id="308745"/>
    <lineage>
        <taxon>Eukaryota</taxon>
        <taxon>Fungi</taxon>
        <taxon>Dikarya</taxon>
        <taxon>Ascomycota</taxon>
        <taxon>Pezizomycotina</taxon>
        <taxon>Eurotiomycetes</taxon>
        <taxon>Eurotiomycetidae</taxon>
        <taxon>Eurotiales</taxon>
        <taxon>Aspergillaceae</taxon>
        <taxon>Aspergillus</taxon>
        <taxon>Aspergillus subgen. Nidulantes</taxon>
    </lineage>
</organism>
<dbReference type="OrthoDB" id="4493237at2759"/>
<accession>A0A0F8UN00</accession>
<evidence type="ECO:0000313" key="3">
    <source>
        <dbReference type="Proteomes" id="UP000034291"/>
    </source>
</evidence>
<feature type="compositionally biased region" description="Low complexity" evidence="1">
    <location>
        <begin position="352"/>
        <end position="370"/>
    </location>
</feature>
<dbReference type="AlphaFoldDB" id="A0A0F8UN00"/>
<feature type="region of interest" description="Disordered" evidence="1">
    <location>
        <begin position="425"/>
        <end position="483"/>
    </location>
</feature>
<protein>
    <submittedName>
        <fullName evidence="2">Uncharacterized protein</fullName>
    </submittedName>
</protein>
<gene>
    <name evidence="2" type="ORF">ARAM_002416</name>
</gene>
<feature type="region of interest" description="Disordered" evidence="1">
    <location>
        <begin position="352"/>
        <end position="386"/>
    </location>
</feature>
<proteinExistence type="predicted"/>
<reference evidence="2 3" key="1">
    <citation type="submission" date="2015-02" db="EMBL/GenBank/DDBJ databases">
        <title>Draft Genome Sequences of Two Closely-Related Aflatoxigenic Aspergillus Species Obtained from the Cote d'Ivoire.</title>
        <authorList>
            <person name="Moore G.G."/>
            <person name="Beltz S.B."/>
            <person name="Mack B.M."/>
        </authorList>
    </citation>
    <scope>NUCLEOTIDE SEQUENCE [LARGE SCALE GENOMIC DNA]</scope>
    <source>
        <strain evidence="2 3">SRRC1468</strain>
    </source>
</reference>
<feature type="compositionally biased region" description="Polar residues" evidence="1">
    <location>
        <begin position="371"/>
        <end position="382"/>
    </location>
</feature>
<name>A0A0F8UN00_9EURO</name>